<keyword evidence="2" id="KW-1185">Reference proteome</keyword>
<comment type="caution">
    <text evidence="1">The sequence shown here is derived from an EMBL/GenBank/DDBJ whole genome shotgun (WGS) entry which is preliminary data.</text>
</comment>
<evidence type="ECO:0000313" key="1">
    <source>
        <dbReference type="EMBL" id="KAK2162497.1"/>
    </source>
</evidence>
<sequence>MPGANPVVCRADYTKSRLQGSLGIQTASGSFDWQSISFHLQCRRLHYSPPPPDVTVVDYLSFSSNFHTQVREVHVNIYLIGVPPDTVSQRHEVRKLSELQW</sequence>
<proteinExistence type="predicted"/>
<dbReference type="AlphaFoldDB" id="A0AAD9K0L7"/>
<dbReference type="EMBL" id="JAODUP010000097">
    <property type="protein sequence ID" value="KAK2162497.1"/>
    <property type="molecule type" value="Genomic_DNA"/>
</dbReference>
<reference evidence="1" key="1">
    <citation type="journal article" date="2023" name="Mol. Biol. Evol.">
        <title>Third-Generation Sequencing Reveals the Adaptive Role of the Epigenome in Three Deep-Sea Polychaetes.</title>
        <authorList>
            <person name="Perez M."/>
            <person name="Aroh O."/>
            <person name="Sun Y."/>
            <person name="Lan Y."/>
            <person name="Juniper S.K."/>
            <person name="Young C.R."/>
            <person name="Angers B."/>
            <person name="Qian P.Y."/>
        </authorList>
    </citation>
    <scope>NUCLEOTIDE SEQUENCE</scope>
    <source>
        <strain evidence="1">P08H-3</strain>
    </source>
</reference>
<organism evidence="1 2">
    <name type="scientific">Paralvinella palmiformis</name>
    <dbReference type="NCBI Taxonomy" id="53620"/>
    <lineage>
        <taxon>Eukaryota</taxon>
        <taxon>Metazoa</taxon>
        <taxon>Spiralia</taxon>
        <taxon>Lophotrochozoa</taxon>
        <taxon>Annelida</taxon>
        <taxon>Polychaeta</taxon>
        <taxon>Sedentaria</taxon>
        <taxon>Canalipalpata</taxon>
        <taxon>Terebellida</taxon>
        <taxon>Terebelliformia</taxon>
        <taxon>Alvinellidae</taxon>
        <taxon>Paralvinella</taxon>
    </lineage>
</organism>
<dbReference type="Proteomes" id="UP001208570">
    <property type="component" value="Unassembled WGS sequence"/>
</dbReference>
<name>A0AAD9K0L7_9ANNE</name>
<protein>
    <submittedName>
        <fullName evidence="1">Uncharacterized protein</fullName>
    </submittedName>
</protein>
<evidence type="ECO:0000313" key="2">
    <source>
        <dbReference type="Proteomes" id="UP001208570"/>
    </source>
</evidence>
<gene>
    <name evidence="1" type="ORF">LSH36_97g01019</name>
</gene>
<accession>A0AAD9K0L7</accession>